<evidence type="ECO:0000313" key="7">
    <source>
        <dbReference type="EMBL" id="GLI52614.1"/>
    </source>
</evidence>
<dbReference type="InterPro" id="IPR023408">
    <property type="entry name" value="MscS_beta-dom_sf"/>
</dbReference>
<keyword evidence="4 5" id="KW-0472">Membrane</keyword>
<dbReference type="Pfam" id="PF00924">
    <property type="entry name" value="MS_channel_2nd"/>
    <property type="match status" value="1"/>
</dbReference>
<feature type="transmembrane region" description="Helical" evidence="5">
    <location>
        <begin position="154"/>
        <end position="170"/>
    </location>
</feature>
<comment type="caution">
    <text evidence="7">The sequence shown here is derived from an EMBL/GenBank/DDBJ whole genome shotgun (WGS) entry which is preliminary data.</text>
</comment>
<dbReference type="GO" id="GO:0008381">
    <property type="term" value="F:mechanosensitive monoatomic ion channel activity"/>
    <property type="evidence" value="ECO:0007669"/>
    <property type="project" value="UniProtKB-ARBA"/>
</dbReference>
<comment type="subcellular location">
    <subcellularLocation>
        <location evidence="1">Membrane</location>
    </subcellularLocation>
</comment>
<evidence type="ECO:0000256" key="4">
    <source>
        <dbReference type="ARBA" id="ARBA00023136"/>
    </source>
</evidence>
<reference evidence="7" key="1">
    <citation type="submission" date="2022-12" db="EMBL/GenBank/DDBJ databases">
        <title>Reference genome sequencing for broad-spectrum identification of bacterial and archaeal isolates by mass spectrometry.</title>
        <authorList>
            <person name="Sekiguchi Y."/>
            <person name="Tourlousse D.M."/>
        </authorList>
    </citation>
    <scope>NUCLEOTIDE SEQUENCE</scope>
    <source>
        <strain evidence="7">TSL-P1</strain>
    </source>
</reference>
<evidence type="ECO:0000313" key="8">
    <source>
        <dbReference type="Proteomes" id="UP001144297"/>
    </source>
</evidence>
<feature type="domain" description="Mechanosensitive ion channel MscS" evidence="6">
    <location>
        <begin position="174"/>
        <end position="234"/>
    </location>
</feature>
<evidence type="ECO:0000259" key="6">
    <source>
        <dbReference type="Pfam" id="PF00924"/>
    </source>
</evidence>
<dbReference type="InterPro" id="IPR010920">
    <property type="entry name" value="LSM_dom_sf"/>
</dbReference>
<dbReference type="GO" id="GO:0016020">
    <property type="term" value="C:membrane"/>
    <property type="evidence" value="ECO:0007669"/>
    <property type="project" value="UniProtKB-SubCell"/>
</dbReference>
<dbReference type="PANTHER" id="PTHR30566:SF5">
    <property type="entry name" value="MECHANOSENSITIVE ION CHANNEL PROTEIN 1, MITOCHONDRIAL-RELATED"/>
    <property type="match status" value="1"/>
</dbReference>
<dbReference type="Pfam" id="PF19027">
    <property type="entry name" value="DUF5752"/>
    <property type="match status" value="1"/>
</dbReference>
<gene>
    <name evidence="7" type="ORF">TISLANDTSLP1_03070</name>
</gene>
<organism evidence="7 8">
    <name type="scientific">Thermodesulfovibrio yellowstonii</name>
    <dbReference type="NCBI Taxonomy" id="28262"/>
    <lineage>
        <taxon>Bacteria</taxon>
        <taxon>Pseudomonadati</taxon>
        <taxon>Nitrospirota</taxon>
        <taxon>Thermodesulfovibrionia</taxon>
        <taxon>Thermodesulfovibrionales</taxon>
        <taxon>Thermodesulfovibrionaceae</taxon>
        <taxon>Thermodesulfovibrio</taxon>
    </lineage>
</organism>
<dbReference type="Gene3D" id="2.30.30.60">
    <property type="match status" value="1"/>
</dbReference>
<dbReference type="InterPro" id="IPR006685">
    <property type="entry name" value="MscS_channel_2nd"/>
</dbReference>
<dbReference type="AlphaFoldDB" id="A0A9W6GCF6"/>
<proteinExistence type="predicted"/>
<dbReference type="Proteomes" id="UP001144297">
    <property type="component" value="Unassembled WGS sequence"/>
</dbReference>
<name>A0A9W6GCF6_9BACT</name>
<evidence type="ECO:0000256" key="2">
    <source>
        <dbReference type="ARBA" id="ARBA00022692"/>
    </source>
</evidence>
<feature type="transmembrane region" description="Helical" evidence="5">
    <location>
        <begin position="12"/>
        <end position="31"/>
    </location>
</feature>
<evidence type="ECO:0000256" key="1">
    <source>
        <dbReference type="ARBA" id="ARBA00004370"/>
    </source>
</evidence>
<keyword evidence="3 5" id="KW-1133">Transmembrane helix</keyword>
<accession>A0A9W6GCF6</accession>
<dbReference type="InterPro" id="IPR044036">
    <property type="entry name" value="DUF5752"/>
</dbReference>
<feature type="transmembrane region" description="Helical" evidence="5">
    <location>
        <begin position="82"/>
        <end position="107"/>
    </location>
</feature>
<dbReference type="EMBL" id="BSDX01000001">
    <property type="protein sequence ID" value="GLI52614.1"/>
    <property type="molecule type" value="Genomic_DNA"/>
</dbReference>
<protein>
    <recommendedName>
        <fullName evidence="6">Mechanosensitive ion channel MscS domain-containing protein</fullName>
    </recommendedName>
</protein>
<sequence length="464" mass="53872">MFEWFEKNWFTFFVPLTVFVSFVILAFFIRFKFSKYIIDRLKSVKWAGKEILISNLAIIIFYSILILGVYTAVELSPIKGNLYIIICRVLITVFLISLTYVLFRAGMGILNLYSQSIKKPLLKPFQRLKNAMIITFITVGILILFEIWKIPTTPFILFIILGCAIAFFALRENISNFIAGFEIINGEIIKKGDYIKLESGEEGTVVNITWRHIEIKSFDEKTLIIPNSRLIKAKLEILRKPLKKAKEPFRFYTRLNAKELTGLKARNLTELLKYIKEMPDSVIFYHTHDFIEEYHYLIPQPSNDFALWIGNILGYEALAEKLSTIDIFEFSNIGEIRKRLSDIIEEYIINNPSDKDCEEGEEFHFIKSVSVIMPTPYIAHDLREFVQILKFISPNSLFFHIYEAKLRVGKISNDFSLWLSESLGEKKLAEAIMSIDPYMHTIEGIRSQIIYLIESHLEAEVTVG</sequence>
<dbReference type="Gene3D" id="1.10.287.1260">
    <property type="match status" value="1"/>
</dbReference>
<dbReference type="SUPFAM" id="SSF50182">
    <property type="entry name" value="Sm-like ribonucleoproteins"/>
    <property type="match status" value="1"/>
</dbReference>
<keyword evidence="8" id="KW-1185">Reference proteome</keyword>
<evidence type="ECO:0000256" key="5">
    <source>
        <dbReference type="SAM" id="Phobius"/>
    </source>
</evidence>
<dbReference type="PANTHER" id="PTHR30566">
    <property type="entry name" value="YNAI-RELATED MECHANOSENSITIVE ION CHANNEL"/>
    <property type="match status" value="1"/>
</dbReference>
<evidence type="ECO:0000256" key="3">
    <source>
        <dbReference type="ARBA" id="ARBA00022989"/>
    </source>
</evidence>
<keyword evidence="2 5" id="KW-0812">Transmembrane</keyword>
<feature type="transmembrane region" description="Helical" evidence="5">
    <location>
        <begin position="51"/>
        <end position="70"/>
    </location>
</feature>
<feature type="transmembrane region" description="Helical" evidence="5">
    <location>
        <begin position="128"/>
        <end position="148"/>
    </location>
</feature>